<evidence type="ECO:0000313" key="2">
    <source>
        <dbReference type="EMBL" id="KAJ3437479.1"/>
    </source>
</evidence>
<dbReference type="AlphaFoldDB" id="A0AAV7Z8T7"/>
<sequence length="235" mass="26107">MNLFLFFVILCSLSALVSSARCAGNCCCGTQAACMNTIYNRDLLASDIIVSDNEIISDTIKLSHREEKDCQGGACLEVLPTQIPTSFRESIRDLLSICPKSTGKVLHWSFSAIDCQTSASYYESVVKRFDKDLVEILYFYSKRTASYPHTCLRTSSAGHCAQRVLGACVHHFTQVTGVQRGYKQNELLIISDSVSKPPAERYLQFEAKKKLFIEDASEVVMIGLGNEEKTAIHPN</sequence>
<feature type="chain" id="PRO_5043608482" evidence="1">
    <location>
        <begin position="20"/>
        <end position="235"/>
    </location>
</feature>
<protein>
    <submittedName>
        <fullName evidence="2">Uncharacterized protein</fullName>
    </submittedName>
</protein>
<proteinExistence type="predicted"/>
<name>A0AAV7Z8T7_9EUKA</name>
<dbReference type="Proteomes" id="UP001146793">
    <property type="component" value="Unassembled WGS sequence"/>
</dbReference>
<keyword evidence="1" id="KW-0732">Signal</keyword>
<accession>A0AAV7Z8T7</accession>
<organism evidence="2 3">
    <name type="scientific">Anaeramoeba flamelloides</name>
    <dbReference type="NCBI Taxonomy" id="1746091"/>
    <lineage>
        <taxon>Eukaryota</taxon>
        <taxon>Metamonada</taxon>
        <taxon>Anaeramoebidae</taxon>
        <taxon>Anaeramoeba</taxon>
    </lineage>
</organism>
<feature type="signal peptide" evidence="1">
    <location>
        <begin position="1"/>
        <end position="19"/>
    </location>
</feature>
<dbReference type="EMBL" id="JANTQA010000033">
    <property type="protein sequence ID" value="KAJ3437479.1"/>
    <property type="molecule type" value="Genomic_DNA"/>
</dbReference>
<gene>
    <name evidence="2" type="ORF">M0812_16642</name>
</gene>
<evidence type="ECO:0000256" key="1">
    <source>
        <dbReference type="SAM" id="SignalP"/>
    </source>
</evidence>
<evidence type="ECO:0000313" key="3">
    <source>
        <dbReference type="Proteomes" id="UP001146793"/>
    </source>
</evidence>
<comment type="caution">
    <text evidence="2">The sequence shown here is derived from an EMBL/GenBank/DDBJ whole genome shotgun (WGS) entry which is preliminary data.</text>
</comment>
<reference evidence="2" key="1">
    <citation type="submission" date="2022-08" db="EMBL/GenBank/DDBJ databases">
        <title>Novel sulphate-reducing endosymbionts in the free-living metamonad Anaeramoeba.</title>
        <authorList>
            <person name="Jerlstrom-Hultqvist J."/>
            <person name="Cepicka I."/>
            <person name="Gallot-Lavallee L."/>
            <person name="Salas-Leiva D."/>
            <person name="Curtis B.A."/>
            <person name="Zahonova K."/>
            <person name="Pipaliya S."/>
            <person name="Dacks J."/>
            <person name="Roger A.J."/>
        </authorList>
    </citation>
    <scope>NUCLEOTIDE SEQUENCE</scope>
    <source>
        <strain evidence="2">Busselton2</strain>
    </source>
</reference>